<dbReference type="AlphaFoldDB" id="A0A3M8SA52"/>
<dbReference type="SUPFAM" id="SSF55874">
    <property type="entry name" value="ATPase domain of HSP90 chaperone/DNA topoisomerase II/histidine kinase"/>
    <property type="match status" value="1"/>
</dbReference>
<name>A0A3M8SA52_PSEPU</name>
<dbReference type="Proteomes" id="UP000278162">
    <property type="component" value="Unassembled WGS sequence"/>
</dbReference>
<proteinExistence type="predicted"/>
<organism evidence="1 2">
    <name type="scientific">Pseudomonas putida</name>
    <name type="common">Arthrobacter siderocapsulatus</name>
    <dbReference type="NCBI Taxonomy" id="303"/>
    <lineage>
        <taxon>Bacteria</taxon>
        <taxon>Pseudomonadati</taxon>
        <taxon>Pseudomonadota</taxon>
        <taxon>Gammaproteobacteria</taxon>
        <taxon>Pseudomonadales</taxon>
        <taxon>Pseudomonadaceae</taxon>
        <taxon>Pseudomonas</taxon>
    </lineage>
</organism>
<dbReference type="Gene3D" id="1.10.10.10">
    <property type="entry name" value="Winged helix-like DNA-binding domain superfamily/Winged helix DNA-binding domain"/>
    <property type="match status" value="1"/>
</dbReference>
<evidence type="ECO:0000313" key="2">
    <source>
        <dbReference type="Proteomes" id="UP000278162"/>
    </source>
</evidence>
<protein>
    <submittedName>
        <fullName evidence="1">Uncharacterized protein</fullName>
    </submittedName>
</protein>
<dbReference type="RefSeq" id="WP_061305136.1">
    <property type="nucleotide sequence ID" value="NZ_RJAI01000115.1"/>
</dbReference>
<sequence length="367" mass="40733">MQKGIETILKRSPGSKAKDIAKELELDKTAVNSFLYSMPAEYAVDKEFKWTRTKDLKFVITTKTATWLAGDHVEKALKKYGSPLENPSKYLNIEIDKDRRLLLSAIAKILALANQAVQIGKVVSLEIGSTETLSYLNRAHFFERLHPDVSVTPHRPESLDEKFNGQNYKIVELQRIGVPGVNVPKMIRNSLEQSAPDQKINITSVQCAISELVNNVEEHSQTPYPGFAGLQVYQGGPRPAVMMVVSDNGLGICGTLLPVLGSKYPDLAKKLSANDPLTGPNLIFKAFTEGGFSQVMDDDSRGTGLRTSGRSAANLRADVIIRQEKFEIEMQFRDGEIRQPKVKLDLPKLLGTHVTFKFYLTNTKCPA</sequence>
<reference evidence="1 2" key="1">
    <citation type="submission" date="2018-10" db="EMBL/GenBank/DDBJ databases">
        <title>An outbreak of IMP-63 producing strain in France.</title>
        <authorList>
            <person name="Bour M."/>
            <person name="Liapis E."/>
            <person name="Plesiat P."/>
        </authorList>
    </citation>
    <scope>NUCLEOTIDE SEQUENCE [LARGE SCALE GENOMIC DNA]</scope>
    <source>
        <strain evidence="1 2">12917</strain>
    </source>
</reference>
<dbReference type="InterPro" id="IPR036388">
    <property type="entry name" value="WH-like_DNA-bd_sf"/>
</dbReference>
<accession>A0A3M8SA52</accession>
<evidence type="ECO:0000313" key="1">
    <source>
        <dbReference type="EMBL" id="RNF77485.1"/>
    </source>
</evidence>
<gene>
    <name evidence="1" type="ORF">EFK07_30610</name>
</gene>
<dbReference type="InterPro" id="IPR036390">
    <property type="entry name" value="WH_DNA-bd_sf"/>
</dbReference>
<comment type="caution">
    <text evidence="1">The sequence shown here is derived from an EMBL/GenBank/DDBJ whole genome shotgun (WGS) entry which is preliminary data.</text>
</comment>
<dbReference type="EMBL" id="RJAI01000115">
    <property type="protein sequence ID" value="RNF77485.1"/>
    <property type="molecule type" value="Genomic_DNA"/>
</dbReference>
<dbReference type="InterPro" id="IPR036890">
    <property type="entry name" value="HATPase_C_sf"/>
</dbReference>
<dbReference type="SUPFAM" id="SSF46785">
    <property type="entry name" value="Winged helix' DNA-binding domain"/>
    <property type="match status" value="1"/>
</dbReference>